<dbReference type="Proteomes" id="UP001596233">
    <property type="component" value="Unassembled WGS sequence"/>
</dbReference>
<evidence type="ECO:0000256" key="3">
    <source>
        <dbReference type="ARBA" id="ARBA00022475"/>
    </source>
</evidence>
<dbReference type="Pfam" id="PF03471">
    <property type="entry name" value="CorC_HlyC"/>
    <property type="match status" value="1"/>
</dbReference>
<dbReference type="RefSeq" id="WP_379229859.1">
    <property type="nucleotide sequence ID" value="NZ_JBHSTE010000001.1"/>
</dbReference>
<feature type="transmembrane region" description="Helical" evidence="11">
    <location>
        <begin position="100"/>
        <end position="117"/>
    </location>
</feature>
<dbReference type="InterPro" id="IPR000644">
    <property type="entry name" value="CBS_dom"/>
</dbReference>
<evidence type="ECO:0000313" key="15">
    <source>
        <dbReference type="Proteomes" id="UP001596233"/>
    </source>
</evidence>
<dbReference type="InterPro" id="IPR046342">
    <property type="entry name" value="CBS_dom_sf"/>
</dbReference>
<gene>
    <name evidence="14" type="ORF">ACFP56_00315</name>
</gene>
<dbReference type="SUPFAM" id="SSF56176">
    <property type="entry name" value="FAD-binding/transporter-associated domain-like"/>
    <property type="match status" value="1"/>
</dbReference>
<keyword evidence="8 10" id="KW-0472">Membrane</keyword>
<dbReference type="Pfam" id="PF00571">
    <property type="entry name" value="CBS"/>
    <property type="match status" value="2"/>
</dbReference>
<evidence type="ECO:0000259" key="13">
    <source>
        <dbReference type="PROSITE" id="PS51846"/>
    </source>
</evidence>
<evidence type="ECO:0000256" key="11">
    <source>
        <dbReference type="SAM" id="Phobius"/>
    </source>
</evidence>
<keyword evidence="5" id="KW-0677">Repeat</keyword>
<dbReference type="InterPro" id="IPR036318">
    <property type="entry name" value="FAD-bd_PCMH-like_sf"/>
</dbReference>
<keyword evidence="6 10" id="KW-1133">Transmembrane helix</keyword>
<dbReference type="PANTHER" id="PTHR43099:SF2">
    <property type="entry name" value="UPF0053 PROTEIN YRKA"/>
    <property type="match status" value="1"/>
</dbReference>
<comment type="subcellular location">
    <subcellularLocation>
        <location evidence="1">Cell membrane</location>
        <topology evidence="1">Multi-pass membrane protein</topology>
    </subcellularLocation>
</comment>
<evidence type="ECO:0000256" key="1">
    <source>
        <dbReference type="ARBA" id="ARBA00004651"/>
    </source>
</evidence>
<proteinExistence type="inferred from homology"/>
<dbReference type="InterPro" id="IPR044751">
    <property type="entry name" value="Ion_transp-like_CBS"/>
</dbReference>
<evidence type="ECO:0000256" key="2">
    <source>
        <dbReference type="ARBA" id="ARBA00006337"/>
    </source>
</evidence>
<dbReference type="InterPro" id="IPR016169">
    <property type="entry name" value="FAD-bd_PCMH_sub2"/>
</dbReference>
<organism evidence="14 15">
    <name type="scientific">Paenibacillus septentrionalis</name>
    <dbReference type="NCBI Taxonomy" id="429342"/>
    <lineage>
        <taxon>Bacteria</taxon>
        <taxon>Bacillati</taxon>
        <taxon>Bacillota</taxon>
        <taxon>Bacilli</taxon>
        <taxon>Bacillales</taxon>
        <taxon>Paenibacillaceae</taxon>
        <taxon>Paenibacillus</taxon>
    </lineage>
</organism>
<dbReference type="InterPro" id="IPR051676">
    <property type="entry name" value="UPF0053_domain"/>
</dbReference>
<evidence type="ECO:0000256" key="9">
    <source>
        <dbReference type="PROSITE-ProRule" id="PRU00703"/>
    </source>
</evidence>
<evidence type="ECO:0000256" key="8">
    <source>
        <dbReference type="ARBA" id="ARBA00023136"/>
    </source>
</evidence>
<keyword evidence="7 9" id="KW-0129">CBS domain</keyword>
<dbReference type="InterPro" id="IPR005170">
    <property type="entry name" value="Transptr-assoc_dom"/>
</dbReference>
<dbReference type="SMART" id="SM01091">
    <property type="entry name" value="CorC_HlyC"/>
    <property type="match status" value="1"/>
</dbReference>
<evidence type="ECO:0000256" key="4">
    <source>
        <dbReference type="ARBA" id="ARBA00022692"/>
    </source>
</evidence>
<dbReference type="CDD" id="cd04590">
    <property type="entry name" value="CBS_pair_CorC_HlyC_assoc"/>
    <property type="match status" value="1"/>
</dbReference>
<sequence length="441" mass="50256">MYVNLMLFVLLLVLTAFFVATEFSIIRVRSSRVHQLMDENVKNAKSLEEVTTHLDGYLSACQLGITITALGLGWLGEPTIAKLLHPLFEYISITKEMKDITAFLVAFLLVTYLHVVLGELAPKTIAIVKSEQVALKLSPFIIFFHKIAFPFIWLLNGSANALVGMFGYKYESETEAHSEEEIKLILNDSYESGKINSSELGYMNRIFEFDTRLARDIMVPRTDMVCIYVENSRQENIDTIMQERYTRFPVAHGHKDNIIGILNTKSYLFHVMGKDESEGEQDVRSLMQPVIAVPDTIPIRKLLTKMQGEQLHMAILLDEYGGTSGLITIEDIIEEIVGEIRDEFDTDEKMEIDRIDEWRFLVEGRALISDVNEMTGLELEGGETHTIGGWLYQLQPNLEQDVEWAYDSATFIIRERDENRIRSIEIIVDAQDEEMSGLGHA</sequence>
<dbReference type="Gene3D" id="3.10.580.10">
    <property type="entry name" value="CBS-domain"/>
    <property type="match status" value="1"/>
</dbReference>
<dbReference type="Pfam" id="PF01595">
    <property type="entry name" value="CNNM"/>
    <property type="match status" value="1"/>
</dbReference>
<dbReference type="InterPro" id="IPR002550">
    <property type="entry name" value="CNNM"/>
</dbReference>
<dbReference type="PROSITE" id="PS51846">
    <property type="entry name" value="CNNM"/>
    <property type="match status" value="1"/>
</dbReference>
<keyword evidence="4 10" id="KW-0812">Transmembrane</keyword>
<dbReference type="PANTHER" id="PTHR43099">
    <property type="entry name" value="UPF0053 PROTEIN YRKA"/>
    <property type="match status" value="1"/>
</dbReference>
<keyword evidence="15" id="KW-1185">Reference proteome</keyword>
<dbReference type="SUPFAM" id="SSF54631">
    <property type="entry name" value="CBS-domain pair"/>
    <property type="match status" value="1"/>
</dbReference>
<evidence type="ECO:0000256" key="10">
    <source>
        <dbReference type="PROSITE-ProRule" id="PRU01193"/>
    </source>
</evidence>
<dbReference type="Gene3D" id="3.30.465.10">
    <property type="match status" value="1"/>
</dbReference>
<feature type="domain" description="CBS" evidence="12">
    <location>
        <begin position="286"/>
        <end position="343"/>
    </location>
</feature>
<feature type="transmembrane region" description="Helical" evidence="11">
    <location>
        <begin position="137"/>
        <end position="155"/>
    </location>
</feature>
<comment type="caution">
    <text evidence="14">The sequence shown here is derived from an EMBL/GenBank/DDBJ whole genome shotgun (WGS) entry which is preliminary data.</text>
</comment>
<evidence type="ECO:0000313" key="14">
    <source>
        <dbReference type="EMBL" id="MFC6331047.1"/>
    </source>
</evidence>
<name>A0ABW1UX67_9BACL</name>
<comment type="similarity">
    <text evidence="2">Belongs to the UPF0053 family.</text>
</comment>
<evidence type="ECO:0000256" key="6">
    <source>
        <dbReference type="ARBA" id="ARBA00022989"/>
    </source>
</evidence>
<keyword evidence="3" id="KW-1003">Cell membrane</keyword>
<evidence type="ECO:0000256" key="7">
    <source>
        <dbReference type="ARBA" id="ARBA00023122"/>
    </source>
</evidence>
<dbReference type="EMBL" id="JBHSTE010000001">
    <property type="protein sequence ID" value="MFC6331047.1"/>
    <property type="molecule type" value="Genomic_DNA"/>
</dbReference>
<evidence type="ECO:0000256" key="5">
    <source>
        <dbReference type="ARBA" id="ARBA00022737"/>
    </source>
</evidence>
<feature type="domain" description="CNNM transmembrane" evidence="13">
    <location>
        <begin position="1"/>
        <end position="199"/>
    </location>
</feature>
<dbReference type="PROSITE" id="PS51371">
    <property type="entry name" value="CBS"/>
    <property type="match status" value="1"/>
</dbReference>
<evidence type="ECO:0000259" key="12">
    <source>
        <dbReference type="PROSITE" id="PS51371"/>
    </source>
</evidence>
<reference evidence="15" key="1">
    <citation type="journal article" date="2019" name="Int. J. Syst. Evol. Microbiol.">
        <title>The Global Catalogue of Microorganisms (GCM) 10K type strain sequencing project: providing services to taxonomists for standard genome sequencing and annotation.</title>
        <authorList>
            <consortium name="The Broad Institute Genomics Platform"/>
            <consortium name="The Broad Institute Genome Sequencing Center for Infectious Disease"/>
            <person name="Wu L."/>
            <person name="Ma J."/>
        </authorList>
    </citation>
    <scope>NUCLEOTIDE SEQUENCE [LARGE SCALE GENOMIC DNA]</scope>
    <source>
        <strain evidence="15">PCU 280</strain>
    </source>
</reference>
<accession>A0ABW1UX67</accession>
<protein>
    <submittedName>
        <fullName evidence="14">Hemolysin family protein</fullName>
    </submittedName>
</protein>